<dbReference type="InterPro" id="IPR013176">
    <property type="entry name" value="Ccz1"/>
</dbReference>
<dbReference type="PANTHER" id="PTHR13056">
    <property type="entry name" value="VACUOLAR FUSION PROTEIN CCZ1 HOMOLOG-RELATED"/>
    <property type="match status" value="1"/>
</dbReference>
<sequence length="519" mass="59390">MISTNLPPLISFAVYDGIPPKEEGMDPTVFWYWPNDTPIDVQLNQIGLYLTFTGFCRDFRSSKDCEYIQTDYSFTCFDNIGADVCLAACFKTTDPDYYRILMKLLHVFRSVCLMLCTSPVRTKNGDVENLPNLIQFINEFLVIFRYIPILNSFPPNIDLWIKCEELIANMKGKFPTIIGAAITYKDYIVHSSINQEDLLSLYISCKANFKMLTEFAPLEKPKDQFVWLVGISGGYSQKPLVFCPRITLSDTSSGYPIIVLYNELLVFVIFSSQLNKKTQDDMPELKNILEAVLDNIEKECLRMENMDLTKNPSITLTLKSSNQRSTSLISRKSNEQNFYSSTTNLNLKLTNDKRQSQKYDNSIYLIPTVRPIPSDSILYNSVNQSRSGLNPISSSSYQIPSTKLTPLTKQKSSKNKSSNQQQAISLYRDDGFKKYITNQASQSLNSNYFYDRFSFQTVNEKMIHFLNNNDNQTVRFCGLQDNGTYIFMEKIGNSSTFMDGLNSNLKDATSDYLKFMKDS</sequence>
<dbReference type="Pfam" id="PF19031">
    <property type="entry name" value="Intu_longin_1"/>
    <property type="match status" value="1"/>
</dbReference>
<feature type="domain" description="CCZ1/INTU/HSP4 first Longin" evidence="3">
    <location>
        <begin position="11"/>
        <end position="109"/>
    </location>
</feature>
<evidence type="ECO:0000256" key="2">
    <source>
        <dbReference type="SAM" id="MobiDB-lite"/>
    </source>
</evidence>
<evidence type="ECO:0000313" key="4">
    <source>
        <dbReference type="EMBL" id="KAK8870803.1"/>
    </source>
</evidence>
<protein>
    <submittedName>
        <fullName evidence="4">Vacuolar fusion protein ccz1</fullName>
    </submittedName>
</protein>
<comment type="similarity">
    <text evidence="1">Belongs to the CCZ1 family.</text>
</comment>
<feature type="compositionally biased region" description="Polar residues" evidence="2">
    <location>
        <begin position="390"/>
        <end position="408"/>
    </location>
</feature>
<proteinExistence type="inferred from homology"/>
<dbReference type="PANTHER" id="PTHR13056:SF0">
    <property type="entry name" value="VACUOLAR FUSION PROTEIN CCZ1 HOMOLOG-RELATED"/>
    <property type="match status" value="1"/>
</dbReference>
<dbReference type="InterPro" id="IPR043987">
    <property type="entry name" value="CCZ1/INTU/HSP4_longin_1"/>
</dbReference>
<gene>
    <name evidence="4" type="ORF">M9Y10_008690</name>
</gene>
<comment type="caution">
    <text evidence="4">The sequence shown here is derived from an EMBL/GenBank/DDBJ whole genome shotgun (WGS) entry which is preliminary data.</text>
</comment>
<dbReference type="EMBL" id="JAPFFF010000014">
    <property type="protein sequence ID" value="KAK8870803.1"/>
    <property type="molecule type" value="Genomic_DNA"/>
</dbReference>
<keyword evidence="5" id="KW-1185">Reference proteome</keyword>
<name>A0ABR2IZY3_9EUKA</name>
<evidence type="ECO:0000256" key="1">
    <source>
        <dbReference type="ARBA" id="ARBA00005352"/>
    </source>
</evidence>
<organism evidence="4 5">
    <name type="scientific">Tritrichomonas musculus</name>
    <dbReference type="NCBI Taxonomy" id="1915356"/>
    <lineage>
        <taxon>Eukaryota</taxon>
        <taxon>Metamonada</taxon>
        <taxon>Parabasalia</taxon>
        <taxon>Tritrichomonadida</taxon>
        <taxon>Tritrichomonadidae</taxon>
        <taxon>Tritrichomonas</taxon>
    </lineage>
</organism>
<feature type="region of interest" description="Disordered" evidence="2">
    <location>
        <begin position="390"/>
        <end position="421"/>
    </location>
</feature>
<accession>A0ABR2IZY3</accession>
<reference evidence="4 5" key="1">
    <citation type="submission" date="2024-04" db="EMBL/GenBank/DDBJ databases">
        <title>Tritrichomonas musculus Genome.</title>
        <authorList>
            <person name="Alves-Ferreira E."/>
            <person name="Grigg M."/>
            <person name="Lorenzi H."/>
            <person name="Galac M."/>
        </authorList>
    </citation>
    <scope>NUCLEOTIDE SEQUENCE [LARGE SCALE GENOMIC DNA]</scope>
    <source>
        <strain evidence="4 5">EAF2021</strain>
    </source>
</reference>
<dbReference type="Proteomes" id="UP001470230">
    <property type="component" value="Unassembled WGS sequence"/>
</dbReference>
<evidence type="ECO:0000259" key="3">
    <source>
        <dbReference type="Pfam" id="PF19031"/>
    </source>
</evidence>
<evidence type="ECO:0000313" key="5">
    <source>
        <dbReference type="Proteomes" id="UP001470230"/>
    </source>
</evidence>